<feature type="transmembrane region" description="Helical" evidence="5">
    <location>
        <begin position="483"/>
        <end position="507"/>
    </location>
</feature>
<keyword evidence="5" id="KW-1133">Transmembrane helix</keyword>
<name>A0ABU9K7K3_9BACI</name>
<dbReference type="EMBL" id="JBBYAF010000007">
    <property type="protein sequence ID" value="MEL3971736.1"/>
    <property type="molecule type" value="Genomic_DNA"/>
</dbReference>
<gene>
    <name evidence="6" type="ORF">AAEO50_05520</name>
</gene>
<dbReference type="RefSeq" id="WP_341981322.1">
    <property type="nucleotide sequence ID" value="NZ_JBBYAF010000007.1"/>
</dbReference>
<evidence type="ECO:0000313" key="7">
    <source>
        <dbReference type="Proteomes" id="UP001389717"/>
    </source>
</evidence>
<dbReference type="Pfam" id="PF03323">
    <property type="entry name" value="GerA"/>
    <property type="match status" value="1"/>
</dbReference>
<keyword evidence="7" id="KW-1185">Reference proteome</keyword>
<keyword evidence="5" id="KW-0812">Transmembrane</keyword>
<protein>
    <submittedName>
        <fullName evidence="6">Spore germination protein</fullName>
    </submittedName>
</protein>
<feature type="transmembrane region" description="Helical" evidence="5">
    <location>
        <begin position="452"/>
        <end position="471"/>
    </location>
</feature>
<evidence type="ECO:0000313" key="6">
    <source>
        <dbReference type="EMBL" id="MEL3971736.1"/>
    </source>
</evidence>
<evidence type="ECO:0000256" key="5">
    <source>
        <dbReference type="SAM" id="Phobius"/>
    </source>
</evidence>
<reference evidence="6 7" key="1">
    <citation type="submission" date="2024-04" db="EMBL/GenBank/DDBJ databases">
        <title>Bacillus oryzaecorticis sp. nov., a moderately halophilic bacterium isolated from rice husks.</title>
        <authorList>
            <person name="Zhu H.-S."/>
        </authorList>
    </citation>
    <scope>NUCLEOTIDE SEQUENCE [LARGE SCALE GENOMIC DNA]</scope>
    <source>
        <strain evidence="6 7">ZC255</strain>
    </source>
</reference>
<feature type="transmembrane region" description="Helical" evidence="5">
    <location>
        <begin position="428"/>
        <end position="446"/>
    </location>
</feature>
<dbReference type="PANTHER" id="PTHR22550">
    <property type="entry name" value="SPORE GERMINATION PROTEIN"/>
    <property type="match status" value="1"/>
</dbReference>
<dbReference type="InterPro" id="IPR004995">
    <property type="entry name" value="Spore_Ger"/>
</dbReference>
<evidence type="ECO:0000256" key="4">
    <source>
        <dbReference type="PIRNR" id="PIRNR005690"/>
    </source>
</evidence>
<evidence type="ECO:0000256" key="2">
    <source>
        <dbReference type="ARBA" id="ARBA00005278"/>
    </source>
</evidence>
<dbReference type="InterPro" id="IPR050768">
    <property type="entry name" value="UPF0353/GerABKA_families"/>
</dbReference>
<feature type="transmembrane region" description="Helical" evidence="5">
    <location>
        <begin position="356"/>
        <end position="378"/>
    </location>
</feature>
<comment type="similarity">
    <text evidence="2 4">Belongs to the GerABKA family.</text>
</comment>
<keyword evidence="3 4" id="KW-0472">Membrane</keyword>
<comment type="subcellular location">
    <subcellularLocation>
        <location evidence="4">Cell membrane</location>
    </subcellularLocation>
    <subcellularLocation>
        <location evidence="1">Membrane</location>
        <topology evidence="1">Multi-pass membrane protein</topology>
    </subcellularLocation>
</comment>
<accession>A0ABU9K7K3</accession>
<dbReference type="Proteomes" id="UP001389717">
    <property type="component" value="Unassembled WGS sequence"/>
</dbReference>
<organism evidence="6 7">
    <name type="scientific">Rossellomorea oryzaecorticis</name>
    <dbReference type="NCBI Taxonomy" id="1396505"/>
    <lineage>
        <taxon>Bacteria</taxon>
        <taxon>Bacillati</taxon>
        <taxon>Bacillota</taxon>
        <taxon>Bacilli</taxon>
        <taxon>Bacillales</taxon>
        <taxon>Bacillaceae</taxon>
        <taxon>Rossellomorea</taxon>
    </lineage>
</organism>
<dbReference type="PIRSF" id="PIRSF005690">
    <property type="entry name" value="GerBA"/>
    <property type="match status" value="1"/>
</dbReference>
<dbReference type="PANTHER" id="PTHR22550:SF5">
    <property type="entry name" value="LEUCINE ZIPPER PROTEIN 4"/>
    <property type="match status" value="1"/>
</dbReference>
<proteinExistence type="inferred from homology"/>
<sequence>MFTMLPLLVLVPDTQRGLGYSNRPALSTPLRTAKIPHTRNEKVYFFPPKTKLIPLTTRRGTIMFFKKNEKSPGVEKLKSKESDIQMAESSEEFTRAIKNRLNNSSDVVVIKVRPDLTIIYIEALIETSMLNRDIIGQLNEESVAPSTVESQMNSGDVQQITSLKEAVFSLLGGAVLIHVEGFAPVVSVMIPTTDRRSLAKPENESIVIGPQLGFNESMATNISLVRRYLVNPDLTTVSMTRGEQTRTAISIMYINGIASDEMVETVKQRISNISVDGIMDSSVLMQLIEDNSMSIFPLMVLTERPDRACSWLLNGKIIIIVDGSSLVIGCPQSFIEYFQSMEDQNVKWQVASFFRLLRMIAMLLSVFFTAIYVASLTYHYEIIPQPLLIPLSESRSRVPFPPIIEALLLEFIIELLREAGARLPTKVGQTMGIVGGIVIGTAAVEAGFTSNILIIIVALGALASFTTPNFMMGNVIRILRFPIIILAGFWGFYGTMFAFCFLLIHLLRQSSLGSPFLAPFYPLRFRDWGNSVVRLPLNLTSKRPYQTRPLNSKKYDSKK</sequence>
<comment type="caution">
    <text evidence="6">The sequence shown here is derived from an EMBL/GenBank/DDBJ whole genome shotgun (WGS) entry which is preliminary data.</text>
</comment>
<evidence type="ECO:0000256" key="3">
    <source>
        <dbReference type="ARBA" id="ARBA00023136"/>
    </source>
</evidence>
<evidence type="ECO:0000256" key="1">
    <source>
        <dbReference type="ARBA" id="ARBA00004141"/>
    </source>
</evidence>